<evidence type="ECO:0000256" key="8">
    <source>
        <dbReference type="SAM" id="Phobius"/>
    </source>
</evidence>
<protein>
    <submittedName>
        <fullName evidence="10">EDA protein</fullName>
    </submittedName>
</protein>
<keyword evidence="6" id="KW-0325">Glycoprotein</keyword>
<evidence type="ECO:0000256" key="6">
    <source>
        <dbReference type="ARBA" id="ARBA00023180"/>
    </source>
</evidence>
<gene>
    <name evidence="10" type="primary">EDA</name>
    <name evidence="10" type="ORF">BLAG_LOCUS7892</name>
</gene>
<evidence type="ECO:0000256" key="3">
    <source>
        <dbReference type="ARBA" id="ARBA00022514"/>
    </source>
</evidence>
<dbReference type="AlphaFoldDB" id="A0A8K0EC58"/>
<accession>A0A8K0EC58</accession>
<dbReference type="InterPro" id="IPR051748">
    <property type="entry name" value="TNF_Ligand_Superfamily"/>
</dbReference>
<sequence>MALEASPNRGEGELVVIPRRSFYAVIFGVTLLVLTSLALGVGGFVYLLRQVEQLRTTRCACTPVKRDVARDLTGEVEPHADWHVAAAADQLSAILRNGRDKRNLPWLDVDEELPDVVLESLGLEAEEAREEGDSVPAGKKGGRGKKGTGLKAAHIQGDAGGAVPVGADGQVNHWKVANWMLMSEYEHYSSVFRLDVDGSLLVTEAGLYFVYSQVYYYDGSHAFLSHIIRGSGEEEPFLQCIQSPVNESRKYNTCFTAGVFHLDADDRIVVKLQQENGVVDMSPDTTFFGLIKIAGPPPPKKRVRRPKNKDKERGSSG</sequence>
<dbReference type="SUPFAM" id="SSF49842">
    <property type="entry name" value="TNF-like"/>
    <property type="match status" value="1"/>
</dbReference>
<evidence type="ECO:0000256" key="5">
    <source>
        <dbReference type="ARBA" id="ARBA00023157"/>
    </source>
</evidence>
<reference evidence="10" key="1">
    <citation type="submission" date="2022-01" db="EMBL/GenBank/DDBJ databases">
        <authorList>
            <person name="Braso-Vives M."/>
        </authorList>
    </citation>
    <scope>NUCLEOTIDE SEQUENCE</scope>
</reference>
<dbReference type="InterPro" id="IPR006052">
    <property type="entry name" value="TNF_dom"/>
</dbReference>
<keyword evidence="11" id="KW-1185">Reference proteome</keyword>
<dbReference type="PANTHER" id="PTHR15151:SF13">
    <property type="entry name" value="ECTODYSPLASIN-A"/>
    <property type="match status" value="1"/>
</dbReference>
<keyword evidence="5" id="KW-1015">Disulfide bond</keyword>
<dbReference type="GO" id="GO:0005615">
    <property type="term" value="C:extracellular space"/>
    <property type="evidence" value="ECO:0007669"/>
    <property type="project" value="UniProtKB-KW"/>
</dbReference>
<comment type="similarity">
    <text evidence="2">Belongs to the tumor necrosis factor family.</text>
</comment>
<keyword evidence="8" id="KW-0812">Transmembrane</keyword>
<keyword evidence="8" id="KW-0472">Membrane</keyword>
<keyword evidence="8" id="KW-1133">Transmembrane helix</keyword>
<keyword evidence="3" id="KW-0202">Cytokine</keyword>
<organism evidence="10 11">
    <name type="scientific">Branchiostoma lanceolatum</name>
    <name type="common">Common lancelet</name>
    <name type="synonym">Amphioxus lanceolatum</name>
    <dbReference type="NCBI Taxonomy" id="7740"/>
    <lineage>
        <taxon>Eukaryota</taxon>
        <taxon>Metazoa</taxon>
        <taxon>Chordata</taxon>
        <taxon>Cephalochordata</taxon>
        <taxon>Leptocardii</taxon>
        <taxon>Amphioxiformes</taxon>
        <taxon>Branchiostomatidae</taxon>
        <taxon>Branchiostoma</taxon>
    </lineage>
</organism>
<dbReference type="CDD" id="cd00184">
    <property type="entry name" value="TNF"/>
    <property type="match status" value="1"/>
</dbReference>
<dbReference type="GO" id="GO:0005125">
    <property type="term" value="F:cytokine activity"/>
    <property type="evidence" value="ECO:0007669"/>
    <property type="project" value="UniProtKB-KW"/>
</dbReference>
<feature type="transmembrane region" description="Helical" evidence="8">
    <location>
        <begin position="22"/>
        <end position="48"/>
    </location>
</feature>
<dbReference type="Proteomes" id="UP000838412">
    <property type="component" value="Chromosome 14"/>
</dbReference>
<evidence type="ECO:0000256" key="4">
    <source>
        <dbReference type="ARBA" id="ARBA00022525"/>
    </source>
</evidence>
<evidence type="ECO:0000256" key="1">
    <source>
        <dbReference type="ARBA" id="ARBA00004613"/>
    </source>
</evidence>
<feature type="region of interest" description="Disordered" evidence="7">
    <location>
        <begin position="294"/>
        <end position="317"/>
    </location>
</feature>
<dbReference type="GO" id="GO:0005164">
    <property type="term" value="F:tumor necrosis factor receptor binding"/>
    <property type="evidence" value="ECO:0007669"/>
    <property type="project" value="InterPro"/>
</dbReference>
<dbReference type="PANTHER" id="PTHR15151">
    <property type="entry name" value="PROTEIN EIGER"/>
    <property type="match status" value="1"/>
</dbReference>
<dbReference type="OrthoDB" id="5947373at2759"/>
<feature type="domain" description="THD" evidence="9">
    <location>
        <begin position="151"/>
        <end position="293"/>
    </location>
</feature>
<dbReference type="GO" id="GO:0016020">
    <property type="term" value="C:membrane"/>
    <property type="evidence" value="ECO:0007669"/>
    <property type="project" value="InterPro"/>
</dbReference>
<evidence type="ECO:0000313" key="10">
    <source>
        <dbReference type="EMBL" id="CAH1245630.1"/>
    </source>
</evidence>
<dbReference type="GO" id="GO:0006955">
    <property type="term" value="P:immune response"/>
    <property type="evidence" value="ECO:0007669"/>
    <property type="project" value="InterPro"/>
</dbReference>
<proteinExistence type="inferred from homology"/>
<evidence type="ECO:0000313" key="11">
    <source>
        <dbReference type="Proteomes" id="UP000838412"/>
    </source>
</evidence>
<dbReference type="InterPro" id="IPR021184">
    <property type="entry name" value="TNF_CS"/>
</dbReference>
<dbReference type="Pfam" id="PF00229">
    <property type="entry name" value="TNF"/>
    <property type="match status" value="1"/>
</dbReference>
<dbReference type="PROSITE" id="PS50049">
    <property type="entry name" value="THD_2"/>
    <property type="match status" value="1"/>
</dbReference>
<dbReference type="Gene3D" id="2.60.120.40">
    <property type="match status" value="1"/>
</dbReference>
<name>A0A8K0EC58_BRALA</name>
<evidence type="ECO:0000259" key="9">
    <source>
        <dbReference type="PROSITE" id="PS50049"/>
    </source>
</evidence>
<dbReference type="EMBL" id="OV696699">
    <property type="protein sequence ID" value="CAH1245630.1"/>
    <property type="molecule type" value="Genomic_DNA"/>
</dbReference>
<evidence type="ECO:0000256" key="2">
    <source>
        <dbReference type="ARBA" id="ARBA00008670"/>
    </source>
</evidence>
<dbReference type="SMART" id="SM00207">
    <property type="entry name" value="TNF"/>
    <property type="match status" value="1"/>
</dbReference>
<dbReference type="PROSITE" id="PS00251">
    <property type="entry name" value="THD_1"/>
    <property type="match status" value="1"/>
</dbReference>
<keyword evidence="4" id="KW-0964">Secreted</keyword>
<feature type="compositionally biased region" description="Basic residues" evidence="7">
    <location>
        <begin position="299"/>
        <end position="308"/>
    </location>
</feature>
<evidence type="ECO:0000256" key="7">
    <source>
        <dbReference type="SAM" id="MobiDB-lite"/>
    </source>
</evidence>
<dbReference type="InterPro" id="IPR008983">
    <property type="entry name" value="Tumour_necrosis_fac-like_dom"/>
</dbReference>
<comment type="subcellular location">
    <subcellularLocation>
        <location evidence="1">Secreted</location>
    </subcellularLocation>
</comment>
<feature type="region of interest" description="Disordered" evidence="7">
    <location>
        <begin position="127"/>
        <end position="150"/>
    </location>
</feature>